<sequence length="483" mass="52396">NGALPYLSCPLTLLTLPSFPVYAFLILPAQQKTSFLRTHTLVPAHSSPLSFHAVIALQFLTLVTSSRTFATSITLSGTACLVQEDLLVHYFVRCPLSRYKTAVHSVLVYDFSPPSTVCCPSHRHSVAFSLLYKPNNIDANDDSYVPASEPATLSCIVAFPSPRMPAAEPATPFMLHFRTHVCPLPSQPHRLILHFRTHACPLPSQPHRLVLLHWHLAAFPSPRMPAAEPATPFMLHFRTHACPLPSQPHRLVLLHFRTHACPLPSQPHRLALLHFRTHVCPLPSQPHSIAAFQNPCVPAAQPATPSALLHFRTMRARCPASHTVLHCCISEPMCRCPASHTVLHCCISEPMRARCQPATPSSIVAFQNPCVPAAQPATPSCIVAFQNPCVPAAQPATPSSIVAFQNPCVPAAQPATPCIVAFQNPCVPAAQPATPSCIVAFQNPCVPAAQPATPSCTFQNPCVPLYCCISEPMRARCPASHTV</sequence>
<comment type="caution">
    <text evidence="1">The sequence shown here is derived from an EMBL/GenBank/DDBJ whole genome shotgun (WGS) entry which is preliminary data.</text>
</comment>
<gene>
    <name evidence="1" type="ORF">C7M84_018078</name>
</gene>
<keyword evidence="2" id="KW-1185">Reference proteome</keyword>
<evidence type="ECO:0000313" key="2">
    <source>
        <dbReference type="Proteomes" id="UP000283509"/>
    </source>
</evidence>
<name>A0A423SIM4_PENVA</name>
<dbReference type="Proteomes" id="UP000283509">
    <property type="component" value="Unassembled WGS sequence"/>
</dbReference>
<protein>
    <submittedName>
        <fullName evidence="1">Uncharacterized protein</fullName>
    </submittedName>
</protein>
<reference evidence="1 2" key="1">
    <citation type="submission" date="2018-04" db="EMBL/GenBank/DDBJ databases">
        <authorList>
            <person name="Zhang X."/>
            <person name="Yuan J."/>
            <person name="Li F."/>
            <person name="Xiang J."/>
        </authorList>
    </citation>
    <scope>NUCLEOTIDE SEQUENCE [LARGE SCALE GENOMIC DNA]</scope>
    <source>
        <tissue evidence="1">Muscle</tissue>
    </source>
</reference>
<dbReference type="AlphaFoldDB" id="A0A423SIM4"/>
<dbReference type="EMBL" id="QCYY01003344">
    <property type="protein sequence ID" value="ROT64004.1"/>
    <property type="molecule type" value="Genomic_DNA"/>
</dbReference>
<evidence type="ECO:0000313" key="1">
    <source>
        <dbReference type="EMBL" id="ROT64004.1"/>
    </source>
</evidence>
<reference evidence="1 2" key="2">
    <citation type="submission" date="2019-01" db="EMBL/GenBank/DDBJ databases">
        <title>The decoding of complex shrimp genome reveals the adaptation for benthos swimmer, frequently molting mechanism and breeding impact on genome.</title>
        <authorList>
            <person name="Sun Y."/>
            <person name="Gao Y."/>
            <person name="Yu Y."/>
        </authorList>
    </citation>
    <scope>NUCLEOTIDE SEQUENCE [LARGE SCALE GENOMIC DNA]</scope>
    <source>
        <tissue evidence="1">Muscle</tissue>
    </source>
</reference>
<proteinExistence type="predicted"/>
<accession>A0A423SIM4</accession>
<feature type="non-terminal residue" evidence="1">
    <location>
        <position position="1"/>
    </location>
</feature>
<organism evidence="1 2">
    <name type="scientific">Penaeus vannamei</name>
    <name type="common">Whiteleg shrimp</name>
    <name type="synonym">Litopenaeus vannamei</name>
    <dbReference type="NCBI Taxonomy" id="6689"/>
    <lineage>
        <taxon>Eukaryota</taxon>
        <taxon>Metazoa</taxon>
        <taxon>Ecdysozoa</taxon>
        <taxon>Arthropoda</taxon>
        <taxon>Crustacea</taxon>
        <taxon>Multicrustacea</taxon>
        <taxon>Malacostraca</taxon>
        <taxon>Eumalacostraca</taxon>
        <taxon>Eucarida</taxon>
        <taxon>Decapoda</taxon>
        <taxon>Dendrobranchiata</taxon>
        <taxon>Penaeoidea</taxon>
        <taxon>Penaeidae</taxon>
        <taxon>Penaeus</taxon>
    </lineage>
</organism>